<dbReference type="AlphaFoldDB" id="A0A9P5JTA1"/>
<reference evidence="1" key="2">
    <citation type="journal article" date="2020" name="Nat. Commun.">
        <title>Large-scale genome sequencing of mycorrhizal fungi provides insights into the early evolution of symbiotic traits.</title>
        <authorList>
            <person name="Miyauchi S."/>
            <person name="Kiss E."/>
            <person name="Kuo A."/>
            <person name="Drula E."/>
            <person name="Kohler A."/>
            <person name="Sanchez-Garcia M."/>
            <person name="Morin E."/>
            <person name="Andreopoulos B."/>
            <person name="Barry K.W."/>
            <person name="Bonito G."/>
            <person name="Buee M."/>
            <person name="Carver A."/>
            <person name="Chen C."/>
            <person name="Cichocki N."/>
            <person name="Clum A."/>
            <person name="Culley D."/>
            <person name="Crous P.W."/>
            <person name="Fauchery L."/>
            <person name="Girlanda M."/>
            <person name="Hayes R.D."/>
            <person name="Keri Z."/>
            <person name="LaButti K."/>
            <person name="Lipzen A."/>
            <person name="Lombard V."/>
            <person name="Magnuson J."/>
            <person name="Maillard F."/>
            <person name="Murat C."/>
            <person name="Nolan M."/>
            <person name="Ohm R.A."/>
            <person name="Pangilinan J."/>
            <person name="Pereira M.F."/>
            <person name="Perotto S."/>
            <person name="Peter M."/>
            <person name="Pfister S."/>
            <person name="Riley R."/>
            <person name="Sitrit Y."/>
            <person name="Stielow J.B."/>
            <person name="Szollosi G."/>
            <person name="Zifcakova L."/>
            <person name="Stursova M."/>
            <person name="Spatafora J.W."/>
            <person name="Tedersoo L."/>
            <person name="Vaario L.M."/>
            <person name="Yamada A."/>
            <person name="Yan M."/>
            <person name="Wang P."/>
            <person name="Xu J."/>
            <person name="Bruns T."/>
            <person name="Baldrian P."/>
            <person name="Vilgalys R."/>
            <person name="Dunand C."/>
            <person name="Henrissat B."/>
            <person name="Grigoriev I.V."/>
            <person name="Hibbett D."/>
            <person name="Nagy L.G."/>
            <person name="Martin F.M."/>
        </authorList>
    </citation>
    <scope>NUCLEOTIDE SEQUENCE</scope>
    <source>
        <strain evidence="1">Prilba</strain>
    </source>
</reference>
<dbReference type="Proteomes" id="UP000759537">
    <property type="component" value="Unassembled WGS sequence"/>
</dbReference>
<evidence type="ECO:0000313" key="2">
    <source>
        <dbReference type="Proteomes" id="UP000759537"/>
    </source>
</evidence>
<name>A0A9P5JTA1_9AGAM</name>
<reference evidence="1" key="1">
    <citation type="submission" date="2019-10" db="EMBL/GenBank/DDBJ databases">
        <authorList>
            <consortium name="DOE Joint Genome Institute"/>
            <person name="Kuo A."/>
            <person name="Miyauchi S."/>
            <person name="Kiss E."/>
            <person name="Drula E."/>
            <person name="Kohler A."/>
            <person name="Sanchez-Garcia M."/>
            <person name="Andreopoulos B."/>
            <person name="Barry K.W."/>
            <person name="Bonito G."/>
            <person name="Buee M."/>
            <person name="Carver A."/>
            <person name="Chen C."/>
            <person name="Cichocki N."/>
            <person name="Clum A."/>
            <person name="Culley D."/>
            <person name="Crous P.W."/>
            <person name="Fauchery L."/>
            <person name="Girlanda M."/>
            <person name="Hayes R."/>
            <person name="Keri Z."/>
            <person name="LaButti K."/>
            <person name="Lipzen A."/>
            <person name="Lombard V."/>
            <person name="Magnuson J."/>
            <person name="Maillard F."/>
            <person name="Morin E."/>
            <person name="Murat C."/>
            <person name="Nolan M."/>
            <person name="Ohm R."/>
            <person name="Pangilinan J."/>
            <person name="Pereira M."/>
            <person name="Perotto S."/>
            <person name="Peter M."/>
            <person name="Riley R."/>
            <person name="Sitrit Y."/>
            <person name="Stielow B."/>
            <person name="Szollosi G."/>
            <person name="Zifcakova L."/>
            <person name="Stursova M."/>
            <person name="Spatafora J.W."/>
            <person name="Tedersoo L."/>
            <person name="Vaario L.-M."/>
            <person name="Yamada A."/>
            <person name="Yan M."/>
            <person name="Wang P."/>
            <person name="Xu J."/>
            <person name="Bruns T."/>
            <person name="Baldrian P."/>
            <person name="Vilgalys R."/>
            <person name="Henrissat B."/>
            <person name="Grigoriev I.V."/>
            <person name="Hibbett D."/>
            <person name="Nagy L.G."/>
            <person name="Martin F.M."/>
        </authorList>
    </citation>
    <scope>NUCLEOTIDE SEQUENCE</scope>
    <source>
        <strain evidence="1">Prilba</strain>
    </source>
</reference>
<accession>A0A9P5JTA1</accession>
<organism evidence="1 2">
    <name type="scientific">Russula ochroleuca</name>
    <dbReference type="NCBI Taxonomy" id="152965"/>
    <lineage>
        <taxon>Eukaryota</taxon>
        <taxon>Fungi</taxon>
        <taxon>Dikarya</taxon>
        <taxon>Basidiomycota</taxon>
        <taxon>Agaricomycotina</taxon>
        <taxon>Agaricomycetes</taxon>
        <taxon>Russulales</taxon>
        <taxon>Russulaceae</taxon>
        <taxon>Russula</taxon>
    </lineage>
</organism>
<protein>
    <submittedName>
        <fullName evidence="1">Uncharacterized protein</fullName>
    </submittedName>
</protein>
<proteinExistence type="predicted"/>
<gene>
    <name evidence="1" type="ORF">DFH94DRAFT_71110</name>
</gene>
<dbReference type="EMBL" id="WHVB01000118">
    <property type="protein sequence ID" value="KAF8461763.1"/>
    <property type="molecule type" value="Genomic_DNA"/>
</dbReference>
<sequence length="97" mass="10910">MCSPPAGSHAIYSLVRVFDDLAIFPAVSGCGPDQFYPVIRPWFNGTNSGSRKWTFEGFEERRVTPDCAFRPNSPVRAQRSASTEVERKRSLFGYFDA</sequence>
<comment type="caution">
    <text evidence="1">The sequence shown here is derived from an EMBL/GenBank/DDBJ whole genome shotgun (WGS) entry which is preliminary data.</text>
</comment>
<evidence type="ECO:0000313" key="1">
    <source>
        <dbReference type="EMBL" id="KAF8461763.1"/>
    </source>
</evidence>
<dbReference type="OrthoDB" id="540174at2759"/>
<keyword evidence="2" id="KW-1185">Reference proteome</keyword>